<evidence type="ECO:0000313" key="2">
    <source>
        <dbReference type="Proteomes" id="UP001497512"/>
    </source>
</evidence>
<keyword evidence="2" id="KW-1185">Reference proteome</keyword>
<dbReference type="EMBL" id="OZ019902">
    <property type="protein sequence ID" value="CAK9193742.1"/>
    <property type="molecule type" value="Genomic_DNA"/>
</dbReference>
<reference evidence="1" key="1">
    <citation type="submission" date="2024-02" db="EMBL/GenBank/DDBJ databases">
        <authorList>
            <consortium name="ELIXIR-Norway"/>
            <consortium name="Elixir Norway"/>
        </authorList>
    </citation>
    <scope>NUCLEOTIDE SEQUENCE</scope>
</reference>
<gene>
    <name evidence="1" type="ORF">CSSPTR1EN2_LOCUS2178</name>
</gene>
<evidence type="ECO:0000313" key="1">
    <source>
        <dbReference type="EMBL" id="CAK9193742.1"/>
    </source>
</evidence>
<proteinExistence type="predicted"/>
<accession>A0ABP0TE50</accession>
<organism evidence="1 2">
    <name type="scientific">Sphagnum troendelagicum</name>
    <dbReference type="NCBI Taxonomy" id="128251"/>
    <lineage>
        <taxon>Eukaryota</taxon>
        <taxon>Viridiplantae</taxon>
        <taxon>Streptophyta</taxon>
        <taxon>Embryophyta</taxon>
        <taxon>Bryophyta</taxon>
        <taxon>Sphagnophytina</taxon>
        <taxon>Sphagnopsida</taxon>
        <taxon>Sphagnales</taxon>
        <taxon>Sphagnaceae</taxon>
        <taxon>Sphagnum</taxon>
    </lineage>
</organism>
<dbReference type="Proteomes" id="UP001497512">
    <property type="component" value="Chromosome 10"/>
</dbReference>
<name>A0ABP0TE50_9BRYO</name>
<sequence length="109" mass="12734">MKLCCIDRGDLSKCGDCHHMELITARPSRKASQTMRIKRMMTWRRLTMELLKMPQMASLCLTGTSQTFRYWAHPQSILFKQRSFLQPHTAIEKKFQIHVHASPASFLIL</sequence>
<protein>
    <submittedName>
        <fullName evidence="1">Uncharacterized protein</fullName>
    </submittedName>
</protein>